<proteinExistence type="predicted"/>
<feature type="transmembrane region" description="Helical" evidence="1">
    <location>
        <begin position="50"/>
        <end position="71"/>
    </location>
</feature>
<name>A0A0K9YW56_9BACL</name>
<organism evidence="2 3">
    <name type="scientific">Brevibacillus reuszeri</name>
    <dbReference type="NCBI Taxonomy" id="54915"/>
    <lineage>
        <taxon>Bacteria</taxon>
        <taxon>Bacillati</taxon>
        <taxon>Bacillota</taxon>
        <taxon>Bacilli</taxon>
        <taxon>Bacillales</taxon>
        <taxon>Paenibacillaceae</taxon>
        <taxon>Brevibacillus</taxon>
    </lineage>
</organism>
<comment type="caution">
    <text evidence="2">The sequence shown here is derived from an EMBL/GenBank/DDBJ whole genome shotgun (WGS) entry which is preliminary data.</text>
</comment>
<evidence type="ECO:0000313" key="2">
    <source>
        <dbReference type="EMBL" id="KNB72847.1"/>
    </source>
</evidence>
<feature type="transmembrane region" description="Helical" evidence="1">
    <location>
        <begin position="193"/>
        <end position="213"/>
    </location>
</feature>
<keyword evidence="1" id="KW-0472">Membrane</keyword>
<feature type="transmembrane region" description="Helical" evidence="1">
    <location>
        <begin position="20"/>
        <end position="38"/>
    </location>
</feature>
<evidence type="ECO:0008006" key="4">
    <source>
        <dbReference type="Google" id="ProtNLM"/>
    </source>
</evidence>
<feature type="transmembrane region" description="Helical" evidence="1">
    <location>
        <begin position="128"/>
        <end position="148"/>
    </location>
</feature>
<dbReference type="Proteomes" id="UP000036834">
    <property type="component" value="Unassembled WGS sequence"/>
</dbReference>
<protein>
    <recommendedName>
        <fullName evidence="4">DUF4184 family protein</fullName>
    </recommendedName>
</protein>
<dbReference type="RefSeq" id="WP_049738892.1">
    <property type="nucleotide sequence ID" value="NZ_BJON01000015.1"/>
</dbReference>
<accession>A0A0K9YW56</accession>
<dbReference type="Pfam" id="PF13803">
    <property type="entry name" value="DUF4184"/>
    <property type="match status" value="1"/>
</dbReference>
<dbReference type="STRING" id="54915.ADS79_13495"/>
<reference evidence="3" key="1">
    <citation type="submission" date="2015-07" db="EMBL/GenBank/DDBJ databases">
        <title>Genome sequencing project for genomic taxonomy and phylogenomics of Bacillus-like bacteria.</title>
        <authorList>
            <person name="Liu B."/>
            <person name="Wang J."/>
            <person name="Zhu Y."/>
            <person name="Liu G."/>
            <person name="Chen Q."/>
            <person name="Chen Z."/>
            <person name="Lan J."/>
            <person name="Che J."/>
            <person name="Ge C."/>
            <person name="Shi H."/>
            <person name="Pan Z."/>
            <person name="Liu X."/>
        </authorList>
    </citation>
    <scope>NUCLEOTIDE SEQUENCE [LARGE SCALE GENOMIC DNA]</scope>
    <source>
        <strain evidence="3">DSM 9887</strain>
    </source>
</reference>
<feature type="transmembrane region" description="Helical" evidence="1">
    <location>
        <begin position="225"/>
        <end position="250"/>
    </location>
</feature>
<feature type="transmembrane region" description="Helical" evidence="1">
    <location>
        <begin position="103"/>
        <end position="121"/>
    </location>
</feature>
<sequence>MPFTFAHPAIVLPLRKSKWFSFTALVFGSMAPDFEYFFRMQPYSAYSHTLWGLIWFDVPLVLLLTLLYHAVVKRSLIACSPEWIGKGLSVACPGGWSLRSWKSVIVFGYSGLVGSLSHIVWDAFTHQGAYFVEHLWFLQLPLSIGTIAIPVFKLLQHGSTSLGFIAIGYVLWREGRLLSMSFTKPVVATKIKWFFWIGIGCIRSLVAALYSLINKGSLLLTQPLVHIVPFLSGSLLGLVIMSCWMSSFVLKK</sequence>
<dbReference type="PATRIC" id="fig|54915.3.peg.1691"/>
<gene>
    <name evidence="2" type="ORF">ADS79_13495</name>
</gene>
<dbReference type="AlphaFoldDB" id="A0A0K9YW56"/>
<dbReference type="OrthoDB" id="8481923at2"/>
<keyword evidence="1" id="KW-0812">Transmembrane</keyword>
<evidence type="ECO:0000313" key="3">
    <source>
        <dbReference type="Proteomes" id="UP000036834"/>
    </source>
</evidence>
<dbReference type="InterPro" id="IPR025238">
    <property type="entry name" value="DUF4184"/>
</dbReference>
<feature type="transmembrane region" description="Helical" evidence="1">
    <location>
        <begin position="154"/>
        <end position="172"/>
    </location>
</feature>
<evidence type="ECO:0000256" key="1">
    <source>
        <dbReference type="SAM" id="Phobius"/>
    </source>
</evidence>
<keyword evidence="1" id="KW-1133">Transmembrane helix</keyword>
<dbReference type="EMBL" id="LGIQ01000007">
    <property type="protein sequence ID" value="KNB72847.1"/>
    <property type="molecule type" value="Genomic_DNA"/>
</dbReference>